<gene>
    <name evidence="1" type="ORF">IG609_011075</name>
</gene>
<accession>A0A9Q2IEC1</accession>
<dbReference type="Proteomes" id="UP000806577">
    <property type="component" value="Chromosome"/>
</dbReference>
<evidence type="ECO:0000313" key="1">
    <source>
        <dbReference type="EMBL" id="URG47386.1"/>
    </source>
</evidence>
<organism evidence="1 2">
    <name type="scientific">Pectobacterium quasiaquaticum</name>
    <dbReference type="NCBI Taxonomy" id="2774015"/>
    <lineage>
        <taxon>Bacteria</taxon>
        <taxon>Pseudomonadati</taxon>
        <taxon>Pseudomonadota</taxon>
        <taxon>Gammaproteobacteria</taxon>
        <taxon>Enterobacterales</taxon>
        <taxon>Pectobacteriaceae</taxon>
        <taxon>Pectobacterium</taxon>
    </lineage>
</organism>
<evidence type="ECO:0000313" key="2">
    <source>
        <dbReference type="Proteomes" id="UP000806577"/>
    </source>
</evidence>
<dbReference type="RefSeq" id="WP_116166526.1">
    <property type="nucleotide sequence ID" value="NZ_CP065177.1"/>
</dbReference>
<dbReference type="Pfam" id="PF12306">
    <property type="entry name" value="PixA"/>
    <property type="match status" value="1"/>
</dbReference>
<keyword evidence="2" id="KW-1185">Reference proteome</keyword>
<proteinExistence type="predicted"/>
<protein>
    <submittedName>
        <fullName evidence="1">Inclusion body family protein</fullName>
    </submittedName>
</protein>
<sequence length="184" mass="20251">MSNADVSSFKSSNSIINIIVVIDTDSIIDDFTGKNPSKNEKSPTPIGHQYSYMVVASESAISGSGTADLNISANVGDVIRWTGTSESGNFDSSVLIYGLPKFGGQDVFTNPTFKMYTKTSMLPAQNGPFPVTYTDQSYWFIQADINQKGKENYQVQFGLYYRPKGGAQELFGYFQWDPTITVNN</sequence>
<name>A0A9Q2IEC1_9GAMM</name>
<reference evidence="1 2" key="1">
    <citation type="journal article" date="2021" name="Int. J. Syst. Evol. Microbiol.">
        <title>&lt;i&gt;Pectobacterium quasiaquaticum&lt;/i&gt; sp. nov., isolated from waterways.</title>
        <authorList>
            <person name="Ben Moussa H."/>
            <person name="Pedron J."/>
            <person name="Bertrand C."/>
            <person name="Hecquet A."/>
            <person name="Barny M.A."/>
        </authorList>
    </citation>
    <scope>NUCLEOTIDE SEQUENCE [LARGE SCALE GENOMIC DNA]</scope>
    <source>
        <strain evidence="1 2">A477-S1-J17</strain>
    </source>
</reference>
<dbReference type="InterPro" id="IPR038712">
    <property type="entry name" value="PixA-like_sf"/>
</dbReference>
<dbReference type="InterPro" id="IPR021087">
    <property type="entry name" value="Uncharacterised_PixA/AidA"/>
</dbReference>
<dbReference type="KEGG" id="pqu:IG609_011075"/>
<dbReference type="EMBL" id="CP065177">
    <property type="protein sequence ID" value="URG47386.1"/>
    <property type="molecule type" value="Genomic_DNA"/>
</dbReference>
<dbReference type="AlphaFoldDB" id="A0A9Q2IEC1"/>
<dbReference type="Gene3D" id="2.60.40.3910">
    <property type="entry name" value="Inclusion body protein"/>
    <property type="match status" value="1"/>
</dbReference>